<dbReference type="AlphaFoldDB" id="A0A6A4AWS2"/>
<organism evidence="1 2">
    <name type="scientific">Phytophthora rubi</name>
    <dbReference type="NCBI Taxonomy" id="129364"/>
    <lineage>
        <taxon>Eukaryota</taxon>
        <taxon>Sar</taxon>
        <taxon>Stramenopiles</taxon>
        <taxon>Oomycota</taxon>
        <taxon>Peronosporomycetes</taxon>
        <taxon>Peronosporales</taxon>
        <taxon>Peronosporaceae</taxon>
        <taxon>Phytophthora</taxon>
    </lineage>
</organism>
<evidence type="ECO:0000313" key="1">
    <source>
        <dbReference type="EMBL" id="KAE9263443.1"/>
    </source>
</evidence>
<accession>A0A6A4AWS2</accession>
<dbReference type="EMBL" id="QXFT01008963">
    <property type="protein sequence ID" value="KAE9263443.1"/>
    <property type="molecule type" value="Genomic_DNA"/>
</dbReference>
<sequence length="56" mass="6370">FTSWIDLAAARVRRHYGIQSANLSEIDLIRRAESARNQLLPLKALGIDRNCSMSRD</sequence>
<comment type="caution">
    <text evidence="1">The sequence shown here is derived from an EMBL/GenBank/DDBJ whole genome shotgun (WGS) entry which is preliminary data.</text>
</comment>
<keyword evidence="2" id="KW-1185">Reference proteome</keyword>
<dbReference type="Proteomes" id="UP000434957">
    <property type="component" value="Unassembled WGS sequence"/>
</dbReference>
<proteinExistence type="predicted"/>
<protein>
    <submittedName>
        <fullName evidence="1">Uncharacterized protein</fullName>
    </submittedName>
</protein>
<gene>
    <name evidence="1" type="ORF">PR003_g33159</name>
</gene>
<feature type="non-terminal residue" evidence="1">
    <location>
        <position position="1"/>
    </location>
</feature>
<name>A0A6A4AWS2_9STRA</name>
<evidence type="ECO:0000313" key="2">
    <source>
        <dbReference type="Proteomes" id="UP000434957"/>
    </source>
</evidence>
<reference evidence="1 2" key="1">
    <citation type="submission" date="2018-08" db="EMBL/GenBank/DDBJ databases">
        <title>Genomic investigation of the strawberry pathogen Phytophthora fragariae indicates pathogenicity is determined by transcriptional variation in three key races.</title>
        <authorList>
            <person name="Adams T.M."/>
            <person name="Armitage A.D."/>
            <person name="Sobczyk M.K."/>
            <person name="Bates H.J."/>
            <person name="Dunwell J.M."/>
            <person name="Nellist C.F."/>
            <person name="Harrison R.J."/>
        </authorList>
    </citation>
    <scope>NUCLEOTIDE SEQUENCE [LARGE SCALE GENOMIC DNA]</scope>
    <source>
        <strain evidence="1 2">SCRP333</strain>
    </source>
</reference>